<sequence>MDDNKMIPSKAQAMKRKAYKKERDIIKIMEARDTLRAKLQELEERDDYFETDEKKGIRMLEKMDKITRKIQKFEEFLNQKNAFEDAVPSDEILPKFPTIVVIETGIQPLNDLITQFINKPCVQNSLRVWDNYTRLQVKDIEAMLSDESVINCPKAKVVIPVDPINLEKFIIDVTDNVNRKISHVCNQFNFEDIDLRYETGDDPPEGHPPSLEQRDANRLKLDFDRVKKELNDLPLESGDLDTTEGIELTDEDVKNSNDEYADDDEVIVVEEIAGPSTIAENNTDRDSSDESSCDEAEIETAAGQVDENEPAENEDDQYPPIKKSKMEDGSAHKLEELTIIEQGTSQINDEASPSKVETKDSLNGDASANSELLIPDEIVLSSDEEMESVIENRPELDESKQSEEDDIICLD</sequence>
<evidence type="ECO:0000256" key="1">
    <source>
        <dbReference type="SAM" id="MobiDB-lite"/>
    </source>
</evidence>
<dbReference type="WBParaSite" id="ACRNAN_scaffold4071.g31312.t1">
    <property type="protein sequence ID" value="ACRNAN_scaffold4071.g31312.t1"/>
    <property type="gene ID" value="ACRNAN_scaffold4071.g31312"/>
</dbReference>
<feature type="compositionally biased region" description="Basic and acidic residues" evidence="1">
    <location>
        <begin position="324"/>
        <end position="336"/>
    </location>
</feature>
<feature type="compositionally biased region" description="Acidic residues" evidence="1">
    <location>
        <begin position="259"/>
        <end position="268"/>
    </location>
</feature>
<evidence type="ECO:0000313" key="2">
    <source>
        <dbReference type="Proteomes" id="UP000887540"/>
    </source>
</evidence>
<feature type="compositionally biased region" description="Polar residues" evidence="1">
    <location>
        <begin position="341"/>
        <end position="351"/>
    </location>
</feature>
<dbReference type="Proteomes" id="UP000887540">
    <property type="component" value="Unplaced"/>
</dbReference>
<evidence type="ECO:0000313" key="3">
    <source>
        <dbReference type="WBParaSite" id="ACRNAN_scaffold4071.g31312.t1"/>
    </source>
</evidence>
<accession>A0A914DUZ3</accession>
<feature type="region of interest" description="Disordered" evidence="1">
    <location>
        <begin position="234"/>
        <end position="411"/>
    </location>
</feature>
<feature type="compositionally biased region" description="Acidic residues" evidence="1">
    <location>
        <begin position="306"/>
        <end position="317"/>
    </location>
</feature>
<keyword evidence="2" id="KW-1185">Reference proteome</keyword>
<dbReference type="AlphaFoldDB" id="A0A914DUZ3"/>
<reference evidence="3" key="1">
    <citation type="submission" date="2022-11" db="UniProtKB">
        <authorList>
            <consortium name="WormBaseParasite"/>
        </authorList>
    </citation>
    <scope>IDENTIFICATION</scope>
</reference>
<feature type="compositionally biased region" description="Acidic residues" evidence="1">
    <location>
        <begin position="289"/>
        <end position="298"/>
    </location>
</feature>
<name>A0A914DUZ3_9BILA</name>
<organism evidence="2 3">
    <name type="scientific">Acrobeloides nanus</name>
    <dbReference type="NCBI Taxonomy" id="290746"/>
    <lineage>
        <taxon>Eukaryota</taxon>
        <taxon>Metazoa</taxon>
        <taxon>Ecdysozoa</taxon>
        <taxon>Nematoda</taxon>
        <taxon>Chromadorea</taxon>
        <taxon>Rhabditida</taxon>
        <taxon>Tylenchina</taxon>
        <taxon>Cephalobomorpha</taxon>
        <taxon>Cephaloboidea</taxon>
        <taxon>Cephalobidae</taxon>
        <taxon>Acrobeloides</taxon>
    </lineage>
</organism>
<proteinExistence type="predicted"/>
<feature type="compositionally biased region" description="Basic and acidic residues" evidence="1">
    <location>
        <begin position="390"/>
        <end position="402"/>
    </location>
</feature>
<feature type="region of interest" description="Disordered" evidence="1">
    <location>
        <begin position="196"/>
        <end position="215"/>
    </location>
</feature>
<feature type="compositionally biased region" description="Acidic residues" evidence="1">
    <location>
        <begin position="238"/>
        <end position="250"/>
    </location>
</feature>
<protein>
    <submittedName>
        <fullName evidence="3">Uncharacterized protein</fullName>
    </submittedName>
</protein>